<feature type="domain" description="Reverse transcriptase Ty1/copia-type" evidence="2">
    <location>
        <begin position="693"/>
        <end position="768"/>
    </location>
</feature>
<organism evidence="6 7">
    <name type="scientific">Camelina sativa</name>
    <name type="common">False flax</name>
    <name type="synonym">Myagrum sativum</name>
    <dbReference type="NCBI Taxonomy" id="90675"/>
    <lineage>
        <taxon>Eukaryota</taxon>
        <taxon>Viridiplantae</taxon>
        <taxon>Streptophyta</taxon>
        <taxon>Embryophyta</taxon>
        <taxon>Tracheophyta</taxon>
        <taxon>Spermatophyta</taxon>
        <taxon>Magnoliopsida</taxon>
        <taxon>eudicotyledons</taxon>
        <taxon>Gunneridae</taxon>
        <taxon>Pentapetalae</taxon>
        <taxon>rosids</taxon>
        <taxon>malvids</taxon>
        <taxon>Brassicales</taxon>
        <taxon>Brassicaceae</taxon>
        <taxon>Camelineae</taxon>
        <taxon>Camelina</taxon>
    </lineage>
</organism>
<protein>
    <submittedName>
        <fullName evidence="7">Uncharacterized protein LOC104700576</fullName>
    </submittedName>
</protein>
<dbReference type="Pfam" id="PF25597">
    <property type="entry name" value="SH3_retrovirus"/>
    <property type="match status" value="1"/>
</dbReference>
<dbReference type="InterPro" id="IPR057670">
    <property type="entry name" value="SH3_retrovirus"/>
</dbReference>
<dbReference type="Pfam" id="PF14244">
    <property type="entry name" value="Retrotran_gag_3"/>
    <property type="match status" value="1"/>
</dbReference>
<dbReference type="PANTHER" id="PTHR37610:SF97">
    <property type="entry name" value="RETROTRANSPOSON GAG DOMAIN-CONTAINING PROTEIN"/>
    <property type="match status" value="1"/>
</dbReference>
<accession>A0ABM1Q730</accession>
<sequence>MAPPSNPVAQQPSDQYDNPYYLHNADHAGLILVSDRLTTGADFHSWRRSMRMALNVRNKLGFIDGTIPQPASHHRDFGSWSRCNDMISTWLMNSDDAPRVFEIEQRLSVIQQGSLDVNAYYTELEAHSYPNIEDAFDMVTQDERNKNIKPVSKGESVVFLNSGPTPQSMLPSSDNAVYGENSAFAVQHNYYRPRGPRPMCTHCGMAGHVIQKCFKLHGYPPGYIPGYKSNGGYSQRPSVPSSTHQPIGQSPSFRPHTIANVMSEYAADGTSTYVPPPTSTAMNLNIGQMSSDQIQSLIQQLSARVRLPEPTAPSPLALVQSEPSTSSIFNPSPATVTEHGVMAVQSSSVSGVNVSLPNDTRVAITHTGIVPITSSLILHDVLHVPSFKFNLISGLTIGRGIILHNLYILQLDVPSTHISSMHFSGSLLADGDLWHKRLGHPSSAKLQELSGTLPITKSSLAIRTDNAPELAFTDLVREHGYASGYKGYKVLHLDSNSVSISRNVIFHEHIFPFLDKPVPPSPDMFSKVICPLPVPVDIDRIDTLHEHTIPSPSSAFHLHNTHSSGLTGEDAITPTKAEVVSLPRARPKRTAKVPNYLSDYHCALIQHHSSPSPTISLPSSASTNTILASFSKPFTTPYPLSSYLSYSQLKNPFQSIVLSVSLETEPSCFSQAIKSKKWTRATDVELEAMEITHTWDVLSLPPGKNVVGCKWVYTIKYHADGSIERYKARLVAKGFTQQEGVDYFDTFSPVAKLASVKLMLGIAAKKGWSHA</sequence>
<gene>
    <name evidence="7" type="primary">LOC104700576</name>
</gene>
<feature type="region of interest" description="Disordered" evidence="1">
    <location>
        <begin position="233"/>
        <end position="253"/>
    </location>
</feature>
<reference evidence="6" key="1">
    <citation type="journal article" date="2014" name="Nat. Commun.">
        <title>The emerging biofuel crop Camelina sativa retains a highly undifferentiated hexaploid genome structure.</title>
        <authorList>
            <person name="Kagale S."/>
            <person name="Koh C."/>
            <person name="Nixon J."/>
            <person name="Bollina V."/>
            <person name="Clarke W.E."/>
            <person name="Tuteja R."/>
            <person name="Spillane C."/>
            <person name="Robinson S.J."/>
            <person name="Links M.G."/>
            <person name="Clarke C."/>
            <person name="Higgins E.E."/>
            <person name="Huebert T."/>
            <person name="Sharpe A.G."/>
            <person name="Parkin I.A."/>
        </authorList>
    </citation>
    <scope>NUCLEOTIDE SEQUENCE [LARGE SCALE GENOMIC DNA]</scope>
    <source>
        <strain evidence="6">cv. DH55</strain>
    </source>
</reference>
<dbReference type="InterPro" id="IPR025724">
    <property type="entry name" value="GAG-pre-integrase_dom"/>
</dbReference>
<dbReference type="GeneID" id="104700576"/>
<evidence type="ECO:0000259" key="3">
    <source>
        <dbReference type="Pfam" id="PF13976"/>
    </source>
</evidence>
<dbReference type="InterPro" id="IPR029472">
    <property type="entry name" value="Copia-like_N"/>
</dbReference>
<reference evidence="7" key="2">
    <citation type="submission" date="2025-08" db="UniProtKB">
        <authorList>
            <consortium name="RefSeq"/>
        </authorList>
    </citation>
    <scope>IDENTIFICATION</scope>
    <source>
        <tissue evidence="7">Leaf</tissue>
    </source>
</reference>
<proteinExistence type="predicted"/>
<evidence type="ECO:0000256" key="1">
    <source>
        <dbReference type="SAM" id="MobiDB-lite"/>
    </source>
</evidence>
<evidence type="ECO:0000313" key="6">
    <source>
        <dbReference type="Proteomes" id="UP000694864"/>
    </source>
</evidence>
<dbReference type="RefSeq" id="XP_019082568.1">
    <property type="nucleotide sequence ID" value="XM_019227023.1"/>
</dbReference>
<feature type="domain" description="GAG-pre-integrase" evidence="3">
    <location>
        <begin position="405"/>
        <end position="452"/>
    </location>
</feature>
<dbReference type="Pfam" id="PF13976">
    <property type="entry name" value="gag_pre-integrs"/>
    <property type="match status" value="1"/>
</dbReference>
<keyword evidence="6" id="KW-1185">Reference proteome</keyword>
<dbReference type="Pfam" id="PF07727">
    <property type="entry name" value="RVT_2"/>
    <property type="match status" value="1"/>
</dbReference>
<feature type="domain" description="Retroviral polymerase SH3-like" evidence="5">
    <location>
        <begin position="480"/>
        <end position="516"/>
    </location>
</feature>
<name>A0ABM1Q730_CAMSA</name>
<evidence type="ECO:0000259" key="5">
    <source>
        <dbReference type="Pfam" id="PF25597"/>
    </source>
</evidence>
<evidence type="ECO:0000259" key="2">
    <source>
        <dbReference type="Pfam" id="PF07727"/>
    </source>
</evidence>
<evidence type="ECO:0000313" key="7">
    <source>
        <dbReference type="RefSeq" id="XP_019082568.1"/>
    </source>
</evidence>
<dbReference type="PANTHER" id="PTHR37610">
    <property type="entry name" value="CCHC-TYPE DOMAIN-CONTAINING PROTEIN"/>
    <property type="match status" value="1"/>
</dbReference>
<feature type="compositionally biased region" description="Polar residues" evidence="1">
    <location>
        <begin position="233"/>
        <end position="252"/>
    </location>
</feature>
<dbReference type="InterPro" id="IPR013103">
    <property type="entry name" value="RVT_2"/>
</dbReference>
<evidence type="ECO:0000259" key="4">
    <source>
        <dbReference type="Pfam" id="PF14244"/>
    </source>
</evidence>
<feature type="domain" description="Retrotransposon Copia-like N-terminal" evidence="4">
    <location>
        <begin position="23"/>
        <end position="71"/>
    </location>
</feature>
<dbReference type="Proteomes" id="UP000694864">
    <property type="component" value="Chromosome 7"/>
</dbReference>